<feature type="transmembrane region" description="Helical" evidence="1">
    <location>
        <begin position="48"/>
        <end position="68"/>
    </location>
</feature>
<reference evidence="2 3" key="1">
    <citation type="journal article" date="2019" name="Int. J. Syst. Evol. Microbiol.">
        <title>The Global Catalogue of Microorganisms (GCM) 10K type strain sequencing project: providing services to taxonomists for standard genome sequencing and annotation.</title>
        <authorList>
            <consortium name="The Broad Institute Genomics Platform"/>
            <consortium name="The Broad Institute Genome Sequencing Center for Infectious Disease"/>
            <person name="Wu L."/>
            <person name="Ma J."/>
        </authorList>
    </citation>
    <scope>NUCLEOTIDE SEQUENCE [LARGE SCALE GENOMIC DNA]</scope>
    <source>
        <strain evidence="2 3">PSR21</strain>
    </source>
</reference>
<comment type="caution">
    <text evidence="2">The sequence shown here is derived from an EMBL/GenBank/DDBJ whole genome shotgun (WGS) entry which is preliminary data.</text>
</comment>
<keyword evidence="3" id="KW-1185">Reference proteome</keyword>
<evidence type="ECO:0008006" key="4">
    <source>
        <dbReference type="Google" id="ProtNLM"/>
    </source>
</evidence>
<accession>A0ABD6AEQ1</accession>
<dbReference type="EMBL" id="JBHTBF010000003">
    <property type="protein sequence ID" value="MFC7319015.1"/>
    <property type="molecule type" value="Genomic_DNA"/>
</dbReference>
<dbReference type="AlphaFoldDB" id="A0ABD6AEQ1"/>
<dbReference type="Proteomes" id="UP001596547">
    <property type="component" value="Unassembled WGS sequence"/>
</dbReference>
<sequence length="117" mass="12597">MATDPDADVDGWPTGREALTYQEARAVLDAQRDTLADIDDKAVRTVRLTAVLLGVFVAAGRIGGLALFDPHLSALGILLLFGSIVARIATYSESNIYLGPNRRYVEQLTTDSFVGTD</sequence>
<protein>
    <recommendedName>
        <fullName evidence="4">DUF2892 domain-containing protein</fullName>
    </recommendedName>
</protein>
<evidence type="ECO:0000256" key="1">
    <source>
        <dbReference type="SAM" id="Phobius"/>
    </source>
</evidence>
<name>A0ABD6AEQ1_9EURY</name>
<gene>
    <name evidence="2" type="ORF">ACFQPE_19775</name>
</gene>
<organism evidence="2 3">
    <name type="scientific">Halomarina halobia</name>
    <dbReference type="NCBI Taxonomy" id="3033386"/>
    <lineage>
        <taxon>Archaea</taxon>
        <taxon>Methanobacteriati</taxon>
        <taxon>Methanobacteriota</taxon>
        <taxon>Stenosarchaea group</taxon>
        <taxon>Halobacteria</taxon>
        <taxon>Halobacteriales</taxon>
        <taxon>Natronomonadaceae</taxon>
        <taxon>Halomarina</taxon>
    </lineage>
</organism>
<evidence type="ECO:0000313" key="2">
    <source>
        <dbReference type="EMBL" id="MFC7319015.1"/>
    </source>
</evidence>
<keyword evidence="1" id="KW-1133">Transmembrane helix</keyword>
<feature type="transmembrane region" description="Helical" evidence="1">
    <location>
        <begin position="74"/>
        <end position="92"/>
    </location>
</feature>
<keyword evidence="1" id="KW-0472">Membrane</keyword>
<keyword evidence="1" id="KW-0812">Transmembrane</keyword>
<proteinExistence type="predicted"/>
<dbReference type="GeneID" id="79317798"/>
<dbReference type="RefSeq" id="WP_276306148.1">
    <property type="nucleotide sequence ID" value="NZ_CP119993.1"/>
</dbReference>
<evidence type="ECO:0000313" key="3">
    <source>
        <dbReference type="Proteomes" id="UP001596547"/>
    </source>
</evidence>